<protein>
    <submittedName>
        <fullName evidence="3">Response regulator receiver domain-containing protein</fullName>
    </submittedName>
</protein>
<organism evidence="3 4">
    <name type="scientific">Chitinophaga niabensis</name>
    <dbReference type="NCBI Taxonomy" id="536979"/>
    <lineage>
        <taxon>Bacteria</taxon>
        <taxon>Pseudomonadati</taxon>
        <taxon>Bacteroidota</taxon>
        <taxon>Chitinophagia</taxon>
        <taxon>Chitinophagales</taxon>
        <taxon>Chitinophagaceae</taxon>
        <taxon>Chitinophaga</taxon>
    </lineage>
</organism>
<dbReference type="Gene3D" id="3.40.50.2300">
    <property type="match status" value="1"/>
</dbReference>
<accession>A0A1N6D6X1</accession>
<dbReference type="SMART" id="SM00448">
    <property type="entry name" value="REC"/>
    <property type="match status" value="1"/>
</dbReference>
<gene>
    <name evidence="3" type="ORF">SAMN04488055_0365</name>
</gene>
<keyword evidence="4" id="KW-1185">Reference proteome</keyword>
<dbReference type="InterPro" id="IPR011006">
    <property type="entry name" value="CheY-like_superfamily"/>
</dbReference>
<evidence type="ECO:0000256" key="1">
    <source>
        <dbReference type="PROSITE-ProRule" id="PRU00169"/>
    </source>
</evidence>
<feature type="domain" description="Response regulatory" evidence="2">
    <location>
        <begin position="7"/>
        <end position="129"/>
    </location>
</feature>
<proteinExistence type="predicted"/>
<dbReference type="RefSeq" id="WP_074237466.1">
    <property type="nucleotide sequence ID" value="NZ_FSRA01000001.1"/>
</dbReference>
<sequence>MAQTYTSILIVDDDIDDAEMFQDALHFVDASVRCIFSKDGVAALKLLETSPQENLPDLIVLDMNMPRMNGKQCLQKIKASHKLSDIPVIIYSTSQLEEDVKQTHQMGALNFITKPSKFSDLVTIAKEILEGRCAFPS</sequence>
<evidence type="ECO:0000313" key="3">
    <source>
        <dbReference type="EMBL" id="SIN66473.1"/>
    </source>
</evidence>
<dbReference type="InterPro" id="IPR001789">
    <property type="entry name" value="Sig_transdc_resp-reg_receiver"/>
</dbReference>
<dbReference type="AlphaFoldDB" id="A0A1N6D6X1"/>
<dbReference type="PANTHER" id="PTHR44520:SF2">
    <property type="entry name" value="RESPONSE REGULATOR RCP1"/>
    <property type="match status" value="1"/>
</dbReference>
<dbReference type="STRING" id="536979.SAMN04488055_0365"/>
<dbReference type="GO" id="GO:0000160">
    <property type="term" value="P:phosphorelay signal transduction system"/>
    <property type="evidence" value="ECO:0007669"/>
    <property type="project" value="InterPro"/>
</dbReference>
<dbReference type="Proteomes" id="UP000185003">
    <property type="component" value="Unassembled WGS sequence"/>
</dbReference>
<evidence type="ECO:0000259" key="2">
    <source>
        <dbReference type="PROSITE" id="PS50110"/>
    </source>
</evidence>
<dbReference type="PANTHER" id="PTHR44520">
    <property type="entry name" value="RESPONSE REGULATOR RCP1-RELATED"/>
    <property type="match status" value="1"/>
</dbReference>
<name>A0A1N6D6X1_9BACT</name>
<reference evidence="3 4" key="1">
    <citation type="submission" date="2016-11" db="EMBL/GenBank/DDBJ databases">
        <authorList>
            <person name="Jaros S."/>
            <person name="Januszkiewicz K."/>
            <person name="Wedrychowicz H."/>
        </authorList>
    </citation>
    <scope>NUCLEOTIDE SEQUENCE [LARGE SCALE GENOMIC DNA]</scope>
    <source>
        <strain evidence="3 4">DSM 24787</strain>
    </source>
</reference>
<keyword evidence="1" id="KW-0597">Phosphoprotein</keyword>
<dbReference type="InterPro" id="IPR052893">
    <property type="entry name" value="TCS_response_regulator"/>
</dbReference>
<dbReference type="EMBL" id="FSRA01000001">
    <property type="protein sequence ID" value="SIN66473.1"/>
    <property type="molecule type" value="Genomic_DNA"/>
</dbReference>
<dbReference type="SUPFAM" id="SSF52172">
    <property type="entry name" value="CheY-like"/>
    <property type="match status" value="1"/>
</dbReference>
<dbReference type="PROSITE" id="PS50110">
    <property type="entry name" value="RESPONSE_REGULATORY"/>
    <property type="match status" value="1"/>
</dbReference>
<evidence type="ECO:0000313" key="4">
    <source>
        <dbReference type="Proteomes" id="UP000185003"/>
    </source>
</evidence>
<dbReference type="OrthoDB" id="7631574at2"/>
<feature type="modified residue" description="4-aspartylphosphate" evidence="1">
    <location>
        <position position="62"/>
    </location>
</feature>
<dbReference type="Pfam" id="PF00072">
    <property type="entry name" value="Response_reg"/>
    <property type="match status" value="1"/>
</dbReference>